<gene>
    <name evidence="2" type="ORF">OH76DRAFT_1413217</name>
</gene>
<proteinExistence type="predicted"/>
<name>A0A371CIF2_9APHY</name>
<sequence length="70" mass="7519">MRTCSPSPNKTLERTTAAAHGTSARRTNLKDTVRTSSPGDTRRPQRGPSCAASMGTRSSQLLRPVANAYM</sequence>
<evidence type="ECO:0000313" key="2">
    <source>
        <dbReference type="EMBL" id="RDX40059.1"/>
    </source>
</evidence>
<dbReference type="EMBL" id="KZ857593">
    <property type="protein sequence ID" value="RDX40059.1"/>
    <property type="molecule type" value="Genomic_DNA"/>
</dbReference>
<keyword evidence="3" id="KW-1185">Reference proteome</keyword>
<accession>A0A371CIF2</accession>
<organism evidence="2 3">
    <name type="scientific">Lentinus brumalis</name>
    <dbReference type="NCBI Taxonomy" id="2498619"/>
    <lineage>
        <taxon>Eukaryota</taxon>
        <taxon>Fungi</taxon>
        <taxon>Dikarya</taxon>
        <taxon>Basidiomycota</taxon>
        <taxon>Agaricomycotina</taxon>
        <taxon>Agaricomycetes</taxon>
        <taxon>Polyporales</taxon>
        <taxon>Polyporaceae</taxon>
        <taxon>Lentinus</taxon>
    </lineage>
</organism>
<protein>
    <submittedName>
        <fullName evidence="2">Uncharacterized protein</fullName>
    </submittedName>
</protein>
<feature type="compositionally biased region" description="Polar residues" evidence="1">
    <location>
        <begin position="1"/>
        <end position="10"/>
    </location>
</feature>
<feature type="region of interest" description="Disordered" evidence="1">
    <location>
        <begin position="1"/>
        <end position="70"/>
    </location>
</feature>
<evidence type="ECO:0000256" key="1">
    <source>
        <dbReference type="SAM" id="MobiDB-lite"/>
    </source>
</evidence>
<evidence type="ECO:0000313" key="3">
    <source>
        <dbReference type="Proteomes" id="UP000256964"/>
    </source>
</evidence>
<dbReference type="AlphaFoldDB" id="A0A371CIF2"/>
<dbReference type="Proteomes" id="UP000256964">
    <property type="component" value="Unassembled WGS sequence"/>
</dbReference>
<reference evidence="2 3" key="1">
    <citation type="journal article" date="2018" name="Biotechnol. Biofuels">
        <title>Integrative visual omics of the white-rot fungus Polyporus brumalis exposes the biotechnological potential of its oxidative enzymes for delignifying raw plant biomass.</title>
        <authorList>
            <person name="Miyauchi S."/>
            <person name="Rancon A."/>
            <person name="Drula E."/>
            <person name="Hage H."/>
            <person name="Chaduli D."/>
            <person name="Favel A."/>
            <person name="Grisel S."/>
            <person name="Henrissat B."/>
            <person name="Herpoel-Gimbert I."/>
            <person name="Ruiz-Duenas F.J."/>
            <person name="Chevret D."/>
            <person name="Hainaut M."/>
            <person name="Lin J."/>
            <person name="Wang M."/>
            <person name="Pangilinan J."/>
            <person name="Lipzen A."/>
            <person name="Lesage-Meessen L."/>
            <person name="Navarro D."/>
            <person name="Riley R."/>
            <person name="Grigoriev I.V."/>
            <person name="Zhou S."/>
            <person name="Raouche S."/>
            <person name="Rosso M.N."/>
        </authorList>
    </citation>
    <scope>NUCLEOTIDE SEQUENCE [LARGE SCALE GENOMIC DNA]</scope>
    <source>
        <strain evidence="2 3">BRFM 1820</strain>
    </source>
</reference>